<evidence type="ECO:0000313" key="2">
    <source>
        <dbReference type="EMBL" id="MFD1588131.1"/>
    </source>
</evidence>
<evidence type="ECO:0000313" key="3">
    <source>
        <dbReference type="Proteomes" id="UP001597119"/>
    </source>
</evidence>
<dbReference type="AlphaFoldDB" id="A0ABD6CCS4"/>
<keyword evidence="3" id="KW-1185">Reference proteome</keyword>
<keyword evidence="1" id="KW-0472">Membrane</keyword>
<keyword evidence="1" id="KW-0812">Transmembrane</keyword>
<organism evidence="2 3">
    <name type="scientific">Halorientalis brevis</name>
    <dbReference type="NCBI Taxonomy" id="1126241"/>
    <lineage>
        <taxon>Archaea</taxon>
        <taxon>Methanobacteriati</taxon>
        <taxon>Methanobacteriota</taxon>
        <taxon>Stenosarchaea group</taxon>
        <taxon>Halobacteria</taxon>
        <taxon>Halobacteriales</taxon>
        <taxon>Haloarculaceae</taxon>
        <taxon>Halorientalis</taxon>
    </lineage>
</organism>
<dbReference type="Proteomes" id="UP001597119">
    <property type="component" value="Unassembled WGS sequence"/>
</dbReference>
<feature type="transmembrane region" description="Helical" evidence="1">
    <location>
        <begin position="109"/>
        <end position="137"/>
    </location>
</feature>
<protein>
    <submittedName>
        <fullName evidence="2">Uncharacterized protein</fullName>
    </submittedName>
</protein>
<accession>A0ABD6CCS4</accession>
<dbReference type="RefSeq" id="WP_247381756.1">
    <property type="nucleotide sequence ID" value="NZ_JALLGV010000012.1"/>
</dbReference>
<feature type="transmembrane region" description="Helical" evidence="1">
    <location>
        <begin position="149"/>
        <end position="171"/>
    </location>
</feature>
<reference evidence="2 3" key="1">
    <citation type="journal article" date="2019" name="Int. J. Syst. Evol. Microbiol.">
        <title>The Global Catalogue of Microorganisms (GCM) 10K type strain sequencing project: providing services to taxonomists for standard genome sequencing and annotation.</title>
        <authorList>
            <consortium name="The Broad Institute Genomics Platform"/>
            <consortium name="The Broad Institute Genome Sequencing Center for Infectious Disease"/>
            <person name="Wu L."/>
            <person name="Ma J."/>
        </authorList>
    </citation>
    <scope>NUCLEOTIDE SEQUENCE [LARGE SCALE GENOMIC DNA]</scope>
    <source>
        <strain evidence="2 3">CGMCC 1.12125</strain>
    </source>
</reference>
<comment type="caution">
    <text evidence="2">The sequence shown here is derived from an EMBL/GenBank/DDBJ whole genome shotgun (WGS) entry which is preliminary data.</text>
</comment>
<sequence>MDDDLESYLEQYDGPQQETKRAIGRYLHNRPRDEHTPAEIHQAIDVDVTQGTVENNLSDLKEEMDCIEQDKQLVYSWGGDGRPKSLRETVGELQTAAAETLTQDRLGGAFFPTVIAVTIFIAGLVNGVFFTLLSLLGRNRLWDTTARETLLAAGSATTFATAMLLVAPLILGLERLVARL</sequence>
<gene>
    <name evidence="2" type="ORF">ACFR9U_14195</name>
</gene>
<name>A0ABD6CCS4_9EURY</name>
<evidence type="ECO:0000256" key="1">
    <source>
        <dbReference type="SAM" id="Phobius"/>
    </source>
</evidence>
<proteinExistence type="predicted"/>
<dbReference type="EMBL" id="JBHUDJ010000008">
    <property type="protein sequence ID" value="MFD1588131.1"/>
    <property type="molecule type" value="Genomic_DNA"/>
</dbReference>
<keyword evidence="1" id="KW-1133">Transmembrane helix</keyword>